<protein>
    <recommendedName>
        <fullName evidence="3">Carboxylic ester hydrolase</fullName>
        <ecNumber evidence="3">3.1.1.-</ecNumber>
    </recommendedName>
</protein>
<dbReference type="InterPro" id="IPR002018">
    <property type="entry name" value="CarbesteraseB"/>
</dbReference>
<dbReference type="GeneID" id="41962073"/>
<gene>
    <name evidence="6" type="ORF">PgNI_07148</name>
</gene>
<dbReference type="InterPro" id="IPR029058">
    <property type="entry name" value="AB_hydrolase_fold"/>
</dbReference>
<accession>A0A6P8B2G8</accession>
<dbReference type="EC" id="3.1.1.-" evidence="3"/>
<evidence type="ECO:0000256" key="2">
    <source>
        <dbReference type="ARBA" id="ARBA00022801"/>
    </source>
</evidence>
<evidence type="ECO:0000313" key="5">
    <source>
        <dbReference type="Proteomes" id="UP000515153"/>
    </source>
</evidence>
<dbReference type="SUPFAM" id="SSF53474">
    <property type="entry name" value="alpha/beta-Hydrolases"/>
    <property type="match status" value="1"/>
</dbReference>
<keyword evidence="3" id="KW-0732">Signal</keyword>
<dbReference type="InterPro" id="IPR019819">
    <property type="entry name" value="Carboxylesterase_B_CS"/>
</dbReference>
<dbReference type="Pfam" id="PF00135">
    <property type="entry name" value="COesterase"/>
    <property type="match status" value="1"/>
</dbReference>
<sequence>MVSVATVLILVLSQWLTPALAFADVLVQPLRSAVSIVGHNDLKGSSNSDPRSSVLIVHTKHSVKSAQSACAELNGTLWPGTGREISACKTSIRTLIRQQEEPVASGYWIRADDNQTLALTIQGDVVCPDQGSQLPVLCTRSAPFPTLKSKDTLKPWLVGVNANNETIVGYQDPLTFTFLGVRYAPQPARLSHSTRYIGSGGVRPALAVGSKCIQDNEGSEDCLFLNIWTPFLPGSQQNTTVKPKAVMFYIHGSALLGSGGDPTFDGTNLASRGDVVVVTVNYRLGALGFLALPDAGARGNFALGDLIHALDWVRNNIAAFGGDQARITVFGQSAGAALVRAMLSSPHAAGKFTGAMLLSYLGGYGTGGVLQKYYSVEEQMALVSNQVLNATNCSMATSALTCLRALPANDIWKANINARLLTIDGEYLIDNERALFAPDKPRYSSSVHVMLGINAEDGMELIAPYPPLPLNVTAEDRDLITDRGLPAPPEDLFPLGSASKNVTLEVYRMWARLATDAYFRCAAQANANAAVETGAFGNGGRVWYYQFDRAYQVPEWPKLNLCEAPGGNTSSPEGNFRCHTGEMLYVFGNVARRGLPFRDEGDLIFERYILDSFAAFARAYDPNPDVAFLEMRGYTSTLKVVNAMGPWKPTLRGNMRMMALDLPGGANAMRGFKDMEQCEWLGVPPDYWLK</sequence>
<dbReference type="KEGG" id="pgri:PgNI_07148"/>
<feature type="chain" id="PRO_5028510647" description="Carboxylic ester hydrolase" evidence="3">
    <location>
        <begin position="22"/>
        <end position="690"/>
    </location>
</feature>
<organism evidence="5 6">
    <name type="scientific">Pyricularia grisea</name>
    <name type="common">Crabgrass-specific blast fungus</name>
    <name type="synonym">Magnaporthe grisea</name>
    <dbReference type="NCBI Taxonomy" id="148305"/>
    <lineage>
        <taxon>Eukaryota</taxon>
        <taxon>Fungi</taxon>
        <taxon>Dikarya</taxon>
        <taxon>Ascomycota</taxon>
        <taxon>Pezizomycotina</taxon>
        <taxon>Sordariomycetes</taxon>
        <taxon>Sordariomycetidae</taxon>
        <taxon>Magnaporthales</taxon>
        <taxon>Pyriculariaceae</taxon>
        <taxon>Pyricularia</taxon>
    </lineage>
</organism>
<comment type="similarity">
    <text evidence="1 3">Belongs to the type-B carboxylesterase/lipase family.</text>
</comment>
<dbReference type="PROSITE" id="PS00941">
    <property type="entry name" value="CARBOXYLESTERASE_B_2"/>
    <property type="match status" value="1"/>
</dbReference>
<reference evidence="6" key="1">
    <citation type="journal article" date="2019" name="Mol. Biol. Evol.">
        <title>Blast fungal genomes show frequent chromosomal changes, gene gains and losses, and effector gene turnover.</title>
        <authorList>
            <person name="Gomez Luciano L.B."/>
            <person name="Jason Tsai I."/>
            <person name="Chuma I."/>
            <person name="Tosa Y."/>
            <person name="Chen Y.H."/>
            <person name="Li J.Y."/>
            <person name="Li M.Y."/>
            <person name="Jade Lu M.Y."/>
            <person name="Nakayashiki H."/>
            <person name="Li W.H."/>
        </authorList>
    </citation>
    <scope>NUCLEOTIDE SEQUENCE</scope>
    <source>
        <strain evidence="6">NI907</strain>
    </source>
</reference>
<dbReference type="GO" id="GO:0016787">
    <property type="term" value="F:hydrolase activity"/>
    <property type="evidence" value="ECO:0007669"/>
    <property type="project" value="UniProtKB-KW"/>
</dbReference>
<dbReference type="RefSeq" id="XP_030981229.1">
    <property type="nucleotide sequence ID" value="XM_031127164.1"/>
</dbReference>
<dbReference type="AlphaFoldDB" id="A0A6P8B2G8"/>
<dbReference type="InterPro" id="IPR050309">
    <property type="entry name" value="Type-B_Carboxylest/Lipase"/>
</dbReference>
<evidence type="ECO:0000259" key="4">
    <source>
        <dbReference type="Pfam" id="PF00135"/>
    </source>
</evidence>
<keyword evidence="5" id="KW-1185">Reference proteome</keyword>
<evidence type="ECO:0000313" key="6">
    <source>
        <dbReference type="RefSeq" id="XP_030981229.1"/>
    </source>
</evidence>
<keyword evidence="2 3" id="KW-0378">Hydrolase</keyword>
<evidence type="ECO:0000256" key="1">
    <source>
        <dbReference type="ARBA" id="ARBA00005964"/>
    </source>
</evidence>
<proteinExistence type="inferred from homology"/>
<reference evidence="6" key="3">
    <citation type="submission" date="2025-08" db="UniProtKB">
        <authorList>
            <consortium name="RefSeq"/>
        </authorList>
    </citation>
    <scope>IDENTIFICATION</scope>
    <source>
        <strain evidence="6">NI907</strain>
    </source>
</reference>
<dbReference type="PROSITE" id="PS00122">
    <property type="entry name" value="CARBOXYLESTERASE_B_1"/>
    <property type="match status" value="1"/>
</dbReference>
<feature type="signal peptide" evidence="3">
    <location>
        <begin position="1"/>
        <end position="21"/>
    </location>
</feature>
<reference evidence="6" key="2">
    <citation type="submission" date="2019-10" db="EMBL/GenBank/DDBJ databases">
        <authorList>
            <consortium name="NCBI Genome Project"/>
        </authorList>
    </citation>
    <scope>NUCLEOTIDE SEQUENCE</scope>
    <source>
        <strain evidence="6">NI907</strain>
    </source>
</reference>
<evidence type="ECO:0000256" key="3">
    <source>
        <dbReference type="RuleBase" id="RU361235"/>
    </source>
</evidence>
<dbReference type="Proteomes" id="UP000515153">
    <property type="component" value="Unplaced"/>
</dbReference>
<dbReference type="Gene3D" id="3.40.50.1820">
    <property type="entry name" value="alpha/beta hydrolase"/>
    <property type="match status" value="1"/>
</dbReference>
<feature type="domain" description="Carboxylesterase type B" evidence="4">
    <location>
        <begin position="176"/>
        <end position="662"/>
    </location>
</feature>
<name>A0A6P8B2G8_PYRGI</name>
<dbReference type="PANTHER" id="PTHR11559">
    <property type="entry name" value="CARBOXYLESTERASE"/>
    <property type="match status" value="1"/>
</dbReference>
<dbReference type="InterPro" id="IPR019826">
    <property type="entry name" value="Carboxylesterase_B_AS"/>
</dbReference>